<dbReference type="AlphaFoldDB" id="A0A0W0G5K9"/>
<keyword evidence="6" id="KW-0695">RNA-directed DNA polymerase</keyword>
<protein>
    <recommendedName>
        <fullName evidence="7">Reverse transcriptase domain-containing protein</fullName>
    </recommendedName>
</protein>
<evidence type="ECO:0000256" key="1">
    <source>
        <dbReference type="ARBA" id="ARBA00022679"/>
    </source>
</evidence>
<evidence type="ECO:0000256" key="2">
    <source>
        <dbReference type="ARBA" id="ARBA00022695"/>
    </source>
</evidence>
<dbReference type="PANTHER" id="PTHR37984:SF5">
    <property type="entry name" value="PROTEIN NYNRIN-LIKE"/>
    <property type="match status" value="1"/>
</dbReference>
<sequence length="406" mass="46851">MVMFFGLSNSPATFQAFMNDILSDFIDEGWCVVYMGDILLFSRDQTEHRERMERLMCCLKKHDLFLKPEKCEFDIMEVVFLGMVIRPGYIAMDPVKLVGIAEWEPPQTVKGVCAFLGFGNFYRKFIGKYTQITRPLNDLLQKNWKFEWTKECQIAFNLLKAKFLSEPILVMPDINKPFIIEADASKWAIGAVLRQKGTDGEWHPCGYLSKSLSPTERNYEIYDRKLLAIYRALMEWRHYLMGGKFKIVILSDHKNLTYFQTAQKLNRQQARWSLFLSEFDLGLVHVSGKSITQADALSQRSNEQDDVDTDNENIIALPDQLFIKGIDLGMKNDIVERLGPDDFHKLALEQLLQQGMPPIKSALSDWKIEDGLLFFQNRVYVPNDTDLCRRMVQAIHETPGVGHPGQ</sequence>
<dbReference type="InterPro" id="IPR050951">
    <property type="entry name" value="Retrovirus_Pol_polyprotein"/>
</dbReference>
<keyword evidence="5" id="KW-0378">Hydrolase</keyword>
<dbReference type="CDD" id="cd09274">
    <property type="entry name" value="RNase_HI_RT_Ty3"/>
    <property type="match status" value="1"/>
</dbReference>
<feature type="domain" description="Reverse transcriptase" evidence="7">
    <location>
        <begin position="1"/>
        <end position="85"/>
    </location>
</feature>
<dbReference type="FunFam" id="3.30.70.270:FF:000020">
    <property type="entry name" value="Transposon Tf2-6 polyprotein-like Protein"/>
    <property type="match status" value="1"/>
</dbReference>
<dbReference type="SUPFAM" id="SSF56672">
    <property type="entry name" value="DNA/RNA polymerases"/>
    <property type="match status" value="1"/>
</dbReference>
<dbReference type="GO" id="GO:0003964">
    <property type="term" value="F:RNA-directed DNA polymerase activity"/>
    <property type="evidence" value="ECO:0007669"/>
    <property type="project" value="UniProtKB-KW"/>
</dbReference>
<organism evidence="8 9">
    <name type="scientific">Moniliophthora roreri</name>
    <name type="common">Frosty pod rot fungus</name>
    <name type="synonym">Monilia roreri</name>
    <dbReference type="NCBI Taxonomy" id="221103"/>
    <lineage>
        <taxon>Eukaryota</taxon>
        <taxon>Fungi</taxon>
        <taxon>Dikarya</taxon>
        <taxon>Basidiomycota</taxon>
        <taxon>Agaricomycotina</taxon>
        <taxon>Agaricomycetes</taxon>
        <taxon>Agaricomycetidae</taxon>
        <taxon>Agaricales</taxon>
        <taxon>Marasmiineae</taxon>
        <taxon>Marasmiaceae</taxon>
        <taxon>Moniliophthora</taxon>
    </lineage>
</organism>
<evidence type="ECO:0000256" key="3">
    <source>
        <dbReference type="ARBA" id="ARBA00022722"/>
    </source>
</evidence>
<dbReference type="PANTHER" id="PTHR37984">
    <property type="entry name" value="PROTEIN CBG26694"/>
    <property type="match status" value="1"/>
</dbReference>
<evidence type="ECO:0000313" key="8">
    <source>
        <dbReference type="EMBL" id="KTB43865.1"/>
    </source>
</evidence>
<dbReference type="CDD" id="cd01647">
    <property type="entry name" value="RT_LTR"/>
    <property type="match status" value="1"/>
</dbReference>
<accession>A0A0W0G5K9</accession>
<dbReference type="InterPro" id="IPR000477">
    <property type="entry name" value="RT_dom"/>
</dbReference>
<dbReference type="InterPro" id="IPR043502">
    <property type="entry name" value="DNA/RNA_pol_sf"/>
</dbReference>
<dbReference type="InterPro" id="IPR041373">
    <property type="entry name" value="RT_RNaseH"/>
</dbReference>
<dbReference type="eggNOG" id="KOG0017">
    <property type="taxonomic scope" value="Eukaryota"/>
</dbReference>
<dbReference type="GO" id="GO:0016787">
    <property type="term" value="F:hydrolase activity"/>
    <property type="evidence" value="ECO:0007669"/>
    <property type="project" value="UniProtKB-KW"/>
</dbReference>
<proteinExistence type="predicted"/>
<comment type="caution">
    <text evidence="8">The sequence shown here is derived from an EMBL/GenBank/DDBJ whole genome shotgun (WGS) entry which is preliminary data.</text>
</comment>
<keyword evidence="3" id="KW-0540">Nuclease</keyword>
<evidence type="ECO:0000256" key="5">
    <source>
        <dbReference type="ARBA" id="ARBA00022801"/>
    </source>
</evidence>
<dbReference type="Pfam" id="PF17917">
    <property type="entry name" value="RT_RNaseH"/>
    <property type="match status" value="1"/>
</dbReference>
<dbReference type="GO" id="GO:0004519">
    <property type="term" value="F:endonuclease activity"/>
    <property type="evidence" value="ECO:0007669"/>
    <property type="project" value="UniProtKB-KW"/>
</dbReference>
<dbReference type="PROSITE" id="PS50878">
    <property type="entry name" value="RT_POL"/>
    <property type="match status" value="1"/>
</dbReference>
<dbReference type="Pfam" id="PF00078">
    <property type="entry name" value="RVT_1"/>
    <property type="match status" value="1"/>
</dbReference>
<keyword evidence="1" id="KW-0808">Transferase</keyword>
<reference evidence="8 9" key="1">
    <citation type="submission" date="2015-12" db="EMBL/GenBank/DDBJ databases">
        <title>Draft genome sequence of Moniliophthora roreri, the causal agent of frosty pod rot of cacao.</title>
        <authorList>
            <person name="Aime M.C."/>
            <person name="Diaz-Valderrama J.R."/>
            <person name="Kijpornyongpan T."/>
            <person name="Phillips-Mora W."/>
        </authorList>
    </citation>
    <scope>NUCLEOTIDE SEQUENCE [LARGE SCALE GENOMIC DNA]</scope>
    <source>
        <strain evidence="8 9">MCA 2952</strain>
    </source>
</reference>
<name>A0A0W0G5K9_MONRR</name>
<evidence type="ECO:0000313" key="9">
    <source>
        <dbReference type="Proteomes" id="UP000054988"/>
    </source>
</evidence>
<dbReference type="Gene3D" id="3.30.70.270">
    <property type="match status" value="2"/>
</dbReference>
<keyword evidence="2" id="KW-0548">Nucleotidyltransferase</keyword>
<evidence type="ECO:0000256" key="6">
    <source>
        <dbReference type="ARBA" id="ARBA00022918"/>
    </source>
</evidence>
<dbReference type="FunFam" id="3.10.20.370:FF:000001">
    <property type="entry name" value="Retrovirus-related Pol polyprotein from transposon 17.6-like protein"/>
    <property type="match status" value="1"/>
</dbReference>
<dbReference type="InterPro" id="IPR043128">
    <property type="entry name" value="Rev_trsase/Diguanyl_cyclase"/>
</dbReference>
<gene>
    <name evidence="8" type="ORF">WG66_3558</name>
</gene>
<dbReference type="EMBL" id="LATX01001059">
    <property type="protein sequence ID" value="KTB43865.1"/>
    <property type="molecule type" value="Genomic_DNA"/>
</dbReference>
<keyword evidence="4" id="KW-0255">Endonuclease</keyword>
<dbReference type="Proteomes" id="UP000054988">
    <property type="component" value="Unassembled WGS sequence"/>
</dbReference>
<evidence type="ECO:0000256" key="4">
    <source>
        <dbReference type="ARBA" id="ARBA00022759"/>
    </source>
</evidence>
<evidence type="ECO:0000259" key="7">
    <source>
        <dbReference type="PROSITE" id="PS50878"/>
    </source>
</evidence>